<name>A0A0E9RWX4_ANGAN</name>
<accession>A0A0E9RWX4</accession>
<dbReference type="AlphaFoldDB" id="A0A0E9RWX4"/>
<evidence type="ECO:0000313" key="1">
    <source>
        <dbReference type="EMBL" id="JAH33709.1"/>
    </source>
</evidence>
<protein>
    <submittedName>
        <fullName evidence="1">Uncharacterized protein</fullName>
    </submittedName>
</protein>
<proteinExistence type="predicted"/>
<organism evidence="1">
    <name type="scientific">Anguilla anguilla</name>
    <name type="common">European freshwater eel</name>
    <name type="synonym">Muraena anguilla</name>
    <dbReference type="NCBI Taxonomy" id="7936"/>
    <lineage>
        <taxon>Eukaryota</taxon>
        <taxon>Metazoa</taxon>
        <taxon>Chordata</taxon>
        <taxon>Craniata</taxon>
        <taxon>Vertebrata</taxon>
        <taxon>Euteleostomi</taxon>
        <taxon>Actinopterygii</taxon>
        <taxon>Neopterygii</taxon>
        <taxon>Teleostei</taxon>
        <taxon>Anguilliformes</taxon>
        <taxon>Anguillidae</taxon>
        <taxon>Anguilla</taxon>
    </lineage>
</organism>
<sequence>MISLYDMKQKLAVIYLPTPHLSGPPTVLEGRK</sequence>
<reference evidence="1" key="1">
    <citation type="submission" date="2014-11" db="EMBL/GenBank/DDBJ databases">
        <authorList>
            <person name="Amaro Gonzalez C."/>
        </authorList>
    </citation>
    <scope>NUCLEOTIDE SEQUENCE</scope>
</reference>
<reference evidence="1" key="2">
    <citation type="journal article" date="2015" name="Fish Shellfish Immunol.">
        <title>Early steps in the European eel (Anguilla anguilla)-Vibrio vulnificus interaction in the gills: Role of the RtxA13 toxin.</title>
        <authorList>
            <person name="Callol A."/>
            <person name="Pajuelo D."/>
            <person name="Ebbesson L."/>
            <person name="Teles M."/>
            <person name="MacKenzie S."/>
            <person name="Amaro C."/>
        </authorList>
    </citation>
    <scope>NUCLEOTIDE SEQUENCE</scope>
</reference>
<dbReference type="EMBL" id="GBXM01074868">
    <property type="protein sequence ID" value="JAH33709.1"/>
    <property type="molecule type" value="Transcribed_RNA"/>
</dbReference>